<dbReference type="Proteomes" id="UP000789739">
    <property type="component" value="Unassembled WGS sequence"/>
</dbReference>
<feature type="region of interest" description="Disordered" evidence="1">
    <location>
        <begin position="1"/>
        <end position="67"/>
    </location>
</feature>
<reference evidence="2" key="1">
    <citation type="submission" date="2021-06" db="EMBL/GenBank/DDBJ databases">
        <authorList>
            <person name="Kallberg Y."/>
            <person name="Tangrot J."/>
            <person name="Rosling A."/>
        </authorList>
    </citation>
    <scope>NUCLEOTIDE SEQUENCE</scope>
    <source>
        <strain evidence="2">BR232B</strain>
    </source>
</reference>
<name>A0A9N9E930_9GLOM</name>
<dbReference type="AlphaFoldDB" id="A0A9N9E930"/>
<feature type="compositionally biased region" description="Basic and acidic residues" evidence="1">
    <location>
        <begin position="56"/>
        <end position="67"/>
    </location>
</feature>
<dbReference type="EMBL" id="CAJVPI010004509">
    <property type="protein sequence ID" value="CAG8668194.1"/>
    <property type="molecule type" value="Genomic_DNA"/>
</dbReference>
<evidence type="ECO:0000256" key="1">
    <source>
        <dbReference type="SAM" id="MobiDB-lite"/>
    </source>
</evidence>
<gene>
    <name evidence="2" type="ORF">PBRASI_LOCUS11158</name>
</gene>
<protein>
    <submittedName>
        <fullName evidence="2">5058_t:CDS:1</fullName>
    </submittedName>
</protein>
<proteinExistence type="predicted"/>
<feature type="non-terminal residue" evidence="2">
    <location>
        <position position="134"/>
    </location>
</feature>
<dbReference type="OrthoDB" id="2441119at2759"/>
<keyword evidence="3" id="KW-1185">Reference proteome</keyword>
<comment type="caution">
    <text evidence="2">The sequence shown here is derived from an EMBL/GenBank/DDBJ whole genome shotgun (WGS) entry which is preliminary data.</text>
</comment>
<sequence length="134" mass="14752">TNSDDTPKQIISQNENISKSDISDNASNSDVCQESSPQPEAGSRQYTTSPICTETKSSDDKEMDNFHYSIYKERGEEITRSKIDTKIPSSENPTTEISPDIAFTLSHDQKNIQSESAGPARPKTSAKLEPTPIN</sequence>
<evidence type="ECO:0000313" key="2">
    <source>
        <dbReference type="EMBL" id="CAG8668194.1"/>
    </source>
</evidence>
<evidence type="ECO:0000313" key="3">
    <source>
        <dbReference type="Proteomes" id="UP000789739"/>
    </source>
</evidence>
<feature type="region of interest" description="Disordered" evidence="1">
    <location>
        <begin position="105"/>
        <end position="134"/>
    </location>
</feature>
<organism evidence="2 3">
    <name type="scientific">Paraglomus brasilianum</name>
    <dbReference type="NCBI Taxonomy" id="144538"/>
    <lineage>
        <taxon>Eukaryota</taxon>
        <taxon>Fungi</taxon>
        <taxon>Fungi incertae sedis</taxon>
        <taxon>Mucoromycota</taxon>
        <taxon>Glomeromycotina</taxon>
        <taxon>Glomeromycetes</taxon>
        <taxon>Paraglomerales</taxon>
        <taxon>Paraglomeraceae</taxon>
        <taxon>Paraglomus</taxon>
    </lineage>
</organism>
<accession>A0A9N9E930</accession>
<feature type="compositionally biased region" description="Polar residues" evidence="1">
    <location>
        <begin position="1"/>
        <end position="55"/>
    </location>
</feature>